<reference evidence="1" key="1">
    <citation type="submission" date="2020-01" db="EMBL/GenBank/DDBJ databases">
        <authorList>
            <consortium name="DOE Joint Genome Institute"/>
            <person name="Haridas S."/>
            <person name="Albert R."/>
            <person name="Binder M."/>
            <person name="Bloem J."/>
            <person name="Labutti K."/>
            <person name="Salamov A."/>
            <person name="Andreopoulos B."/>
            <person name="Baker S.E."/>
            <person name="Barry K."/>
            <person name="Bills G."/>
            <person name="Bluhm B.H."/>
            <person name="Cannon C."/>
            <person name="Castanera R."/>
            <person name="Culley D.E."/>
            <person name="Daum C."/>
            <person name="Ezra D."/>
            <person name="Gonzalez J.B."/>
            <person name="Henrissat B."/>
            <person name="Kuo A."/>
            <person name="Liang C."/>
            <person name="Lipzen A."/>
            <person name="Lutzoni F."/>
            <person name="Magnuson J."/>
            <person name="Mondo S."/>
            <person name="Nolan M."/>
            <person name="Ohm R."/>
            <person name="Pangilinan J."/>
            <person name="Park H.-J."/>
            <person name="Ramirez L."/>
            <person name="Alfaro M."/>
            <person name="Sun H."/>
            <person name="Tritt A."/>
            <person name="Yoshinaga Y."/>
            <person name="Zwiers L.-H."/>
            <person name="Turgeon B.G."/>
            <person name="Goodwin S.B."/>
            <person name="Spatafora J.W."/>
            <person name="Crous P.W."/>
            <person name="Grigoriev I.V."/>
        </authorList>
    </citation>
    <scope>NUCLEOTIDE SEQUENCE</scope>
    <source>
        <strain evidence="1">P77</strain>
    </source>
</reference>
<keyword evidence="2" id="KW-1185">Reference proteome</keyword>
<dbReference type="OrthoDB" id="3787285at2759"/>
<proteinExistence type="predicted"/>
<evidence type="ECO:0000313" key="1">
    <source>
        <dbReference type="EMBL" id="KAF1838845.1"/>
    </source>
</evidence>
<dbReference type="AlphaFoldDB" id="A0A6A5KKA0"/>
<accession>A0A6A5KKA0</accession>
<protein>
    <submittedName>
        <fullName evidence="1">Uncharacterized protein</fullName>
    </submittedName>
</protein>
<dbReference type="EMBL" id="ML975248">
    <property type="protein sequence ID" value="KAF1838845.1"/>
    <property type="molecule type" value="Genomic_DNA"/>
</dbReference>
<sequence>MSGAYVLLDNTSILVERSTLQRWFPRLGGTHYPFRDRFEADRLIHPVVNYLDRNIGVPIEPEDVRKALEKTFKVMAPYSRGGRGSDFGSTGERHNAGMTKLLREDIIEENSVRGLHRSRKRFLILCVVAQREESQRLAQALVYFLSEHVWEVAKDEDEAFLGEWCFGLKELQSLVAEPILQHLFHQLTSFGNYGWRRHGYHDHRAEMMRMLMEAQQDPYLRGRAPLAIGGPTGWYPRARSLPLVQRRRSRDMRLALPMLPTSALTSPVMSPGMFPQAGYFGDIEDLQYQQGEMNKKLDNVDEKLDRLLVGAMYE</sequence>
<gene>
    <name evidence="1" type="ORF">BDW02DRAFT_303080</name>
</gene>
<dbReference type="Proteomes" id="UP000800040">
    <property type="component" value="Unassembled WGS sequence"/>
</dbReference>
<organism evidence="1 2">
    <name type="scientific">Decorospora gaudefroyi</name>
    <dbReference type="NCBI Taxonomy" id="184978"/>
    <lineage>
        <taxon>Eukaryota</taxon>
        <taxon>Fungi</taxon>
        <taxon>Dikarya</taxon>
        <taxon>Ascomycota</taxon>
        <taxon>Pezizomycotina</taxon>
        <taxon>Dothideomycetes</taxon>
        <taxon>Pleosporomycetidae</taxon>
        <taxon>Pleosporales</taxon>
        <taxon>Pleosporineae</taxon>
        <taxon>Pleosporaceae</taxon>
        <taxon>Decorospora</taxon>
    </lineage>
</organism>
<evidence type="ECO:0000313" key="2">
    <source>
        <dbReference type="Proteomes" id="UP000800040"/>
    </source>
</evidence>
<name>A0A6A5KKA0_9PLEO</name>